<evidence type="ECO:0000256" key="4">
    <source>
        <dbReference type="ARBA" id="ARBA00022475"/>
    </source>
</evidence>
<keyword evidence="5" id="KW-0430">Lectin</keyword>
<feature type="compositionally biased region" description="Polar residues" evidence="7">
    <location>
        <begin position="34"/>
        <end position="48"/>
    </location>
</feature>
<evidence type="ECO:0000256" key="3">
    <source>
        <dbReference type="ARBA" id="ARBA00020552"/>
    </source>
</evidence>
<dbReference type="AlphaFoldDB" id="A0A2T5V520"/>
<feature type="chain" id="PRO_5015769197" description="Lectin-like protein BA14k" evidence="8">
    <location>
        <begin position="32"/>
        <end position="163"/>
    </location>
</feature>
<protein>
    <recommendedName>
        <fullName evidence="3">Lectin-like protein BA14k</fullName>
    </recommendedName>
</protein>
<reference evidence="9 10" key="1">
    <citation type="submission" date="2018-04" db="EMBL/GenBank/DDBJ databases">
        <title>Genomic Encyclopedia of Archaeal and Bacterial Type Strains, Phase II (KMG-II): from individual species to whole genera.</title>
        <authorList>
            <person name="Goeker M."/>
        </authorList>
    </citation>
    <scope>NUCLEOTIDE SEQUENCE [LARGE SCALE GENOMIC DNA]</scope>
    <source>
        <strain evidence="9 10">DSM 23382</strain>
    </source>
</reference>
<evidence type="ECO:0000256" key="7">
    <source>
        <dbReference type="SAM" id="MobiDB-lite"/>
    </source>
</evidence>
<dbReference type="GO" id="GO:0030246">
    <property type="term" value="F:carbohydrate binding"/>
    <property type="evidence" value="ECO:0007669"/>
    <property type="project" value="UniProtKB-KW"/>
</dbReference>
<name>A0A2T5V520_9HYPH</name>
<feature type="signal peptide" evidence="8">
    <location>
        <begin position="1"/>
        <end position="31"/>
    </location>
</feature>
<evidence type="ECO:0000256" key="6">
    <source>
        <dbReference type="ARBA" id="ARBA00025321"/>
    </source>
</evidence>
<organism evidence="9 10">
    <name type="scientific">Breoghania corrubedonensis</name>
    <dbReference type="NCBI Taxonomy" id="665038"/>
    <lineage>
        <taxon>Bacteria</taxon>
        <taxon>Pseudomonadati</taxon>
        <taxon>Pseudomonadota</taxon>
        <taxon>Alphaproteobacteria</taxon>
        <taxon>Hyphomicrobiales</taxon>
        <taxon>Stappiaceae</taxon>
        <taxon>Breoghania</taxon>
    </lineage>
</organism>
<evidence type="ECO:0000256" key="5">
    <source>
        <dbReference type="ARBA" id="ARBA00022734"/>
    </source>
</evidence>
<dbReference type="GO" id="GO:0016020">
    <property type="term" value="C:membrane"/>
    <property type="evidence" value="ECO:0007669"/>
    <property type="project" value="UniProtKB-SubCell"/>
</dbReference>
<comment type="subcellular location">
    <subcellularLocation>
        <location evidence="1">Membrane</location>
        <topology evidence="1">Single-pass membrane protein</topology>
    </subcellularLocation>
</comment>
<proteinExistence type="inferred from homology"/>
<keyword evidence="8" id="KW-0732">Signal</keyword>
<dbReference type="InterPro" id="IPR012413">
    <property type="entry name" value="BA14K"/>
</dbReference>
<evidence type="ECO:0000313" key="10">
    <source>
        <dbReference type="Proteomes" id="UP000244081"/>
    </source>
</evidence>
<dbReference type="Pfam" id="PF07886">
    <property type="entry name" value="BA14K"/>
    <property type="match status" value="1"/>
</dbReference>
<evidence type="ECO:0000313" key="9">
    <source>
        <dbReference type="EMBL" id="PTW58830.1"/>
    </source>
</evidence>
<gene>
    <name evidence="9" type="ORF">C8N35_109135</name>
</gene>
<comment type="function">
    <text evidence="6">Has immunoglobulin-binding and hemagglutination properties, and can bind to mannose. Essential for virulence. May be involved in LPS biosynthesis or polysaccharide transport.</text>
</comment>
<dbReference type="EMBL" id="QAYG01000009">
    <property type="protein sequence ID" value="PTW58830.1"/>
    <property type="molecule type" value="Genomic_DNA"/>
</dbReference>
<feature type="region of interest" description="Disordered" evidence="7">
    <location>
        <begin position="29"/>
        <end position="58"/>
    </location>
</feature>
<keyword evidence="4" id="KW-0472">Membrane</keyword>
<feature type="compositionally biased region" description="Basic and acidic residues" evidence="7">
    <location>
        <begin position="49"/>
        <end position="58"/>
    </location>
</feature>
<keyword evidence="4" id="KW-1003">Cell membrane</keyword>
<dbReference type="RefSeq" id="WP_170122175.1">
    <property type="nucleotide sequence ID" value="NZ_QAYG01000009.1"/>
</dbReference>
<keyword evidence="10" id="KW-1185">Reference proteome</keyword>
<sequence>MLKTGSKVWRAISVALALSLSTVMTVPPAFAGDSDNSPEMSGRYNWQQRDGRDGRRYRAERRHRVDRDRDRSRSYRRDHRRDWDRRRHRNNNNAGAAILGGILGLGAGLAIGNATAPRSYDGGRYPAWSDGWYRYCESRYRSFNPRTGYFLGYDGQYHFCRAR</sequence>
<evidence type="ECO:0000256" key="1">
    <source>
        <dbReference type="ARBA" id="ARBA00004167"/>
    </source>
</evidence>
<evidence type="ECO:0000256" key="2">
    <source>
        <dbReference type="ARBA" id="ARBA00010270"/>
    </source>
</evidence>
<accession>A0A2T5V520</accession>
<comment type="caution">
    <text evidence="9">The sequence shown here is derived from an EMBL/GenBank/DDBJ whole genome shotgun (WGS) entry which is preliminary data.</text>
</comment>
<evidence type="ECO:0000256" key="8">
    <source>
        <dbReference type="SAM" id="SignalP"/>
    </source>
</evidence>
<comment type="similarity">
    <text evidence="2">Belongs to the BA14k family.</text>
</comment>
<dbReference type="Proteomes" id="UP000244081">
    <property type="component" value="Unassembled WGS sequence"/>
</dbReference>